<evidence type="ECO:0008006" key="3">
    <source>
        <dbReference type="Google" id="ProtNLM"/>
    </source>
</evidence>
<accession>A0A1Y0ELD5</accession>
<dbReference type="KEGG" id="cser:CCO03_06980"/>
<protein>
    <recommendedName>
        <fullName evidence="3">Ubiquinone biosynthesis protein UbiJ</fullName>
    </recommendedName>
</protein>
<sequence>MATSSPFSFLTQALDKLGGALQPPAWLTHEIQHRAVLFVNHLLMQEPEAQQRLLGQQGRSVRLAWRSLNAQVRITPAGLLELSDAPEADLILTVTDESPLELVKSAATGQRPAVRIEGDVQLAADINWLVDNLRWDVEEDLARVIGDGPAHAVGNVARSAAAALKGFVDKASSLGRGKAEP</sequence>
<dbReference type="RefSeq" id="WP_087279059.1">
    <property type="nucleotide sequence ID" value="NZ_CP021455.1"/>
</dbReference>
<evidence type="ECO:0000313" key="1">
    <source>
        <dbReference type="EMBL" id="ARU04455.1"/>
    </source>
</evidence>
<gene>
    <name evidence="1" type="ORF">CCO03_06980</name>
</gene>
<dbReference type="AlphaFoldDB" id="A0A1Y0ELD5"/>
<dbReference type="PANTHER" id="PTHR38693:SF1">
    <property type="entry name" value="UBIQUINONE BIOSYNTHESIS ACCESSORY FACTOR UBIJ"/>
    <property type="match status" value="1"/>
</dbReference>
<name>A0A1Y0ELD5_9BURK</name>
<dbReference type="InterPro" id="IPR038989">
    <property type="entry name" value="UbiJ"/>
</dbReference>
<keyword evidence="2" id="KW-1185">Reference proteome</keyword>
<dbReference type="GO" id="GO:0006744">
    <property type="term" value="P:ubiquinone biosynthetic process"/>
    <property type="evidence" value="ECO:0007669"/>
    <property type="project" value="InterPro"/>
</dbReference>
<dbReference type="OrthoDB" id="8525483at2"/>
<dbReference type="EMBL" id="CP021455">
    <property type="protein sequence ID" value="ARU04455.1"/>
    <property type="molecule type" value="Genomic_DNA"/>
</dbReference>
<evidence type="ECO:0000313" key="2">
    <source>
        <dbReference type="Proteomes" id="UP000196138"/>
    </source>
</evidence>
<proteinExistence type="predicted"/>
<dbReference type="Proteomes" id="UP000196138">
    <property type="component" value="Chromosome"/>
</dbReference>
<reference evidence="1 2" key="1">
    <citation type="submission" date="2017-05" db="EMBL/GenBank/DDBJ databases">
        <authorList>
            <person name="Song R."/>
            <person name="Chenine A.L."/>
            <person name="Ruprecht R.M."/>
        </authorList>
    </citation>
    <scope>NUCLEOTIDE SEQUENCE [LARGE SCALE GENOMIC DNA]</scope>
    <source>
        <strain evidence="1 2">DSM 26136</strain>
    </source>
</reference>
<dbReference type="PANTHER" id="PTHR38693">
    <property type="entry name" value="UBIQUINONE BIOSYNTHESIS PROTEIN UBIJ"/>
    <property type="match status" value="1"/>
</dbReference>
<organism evidence="1 2">
    <name type="scientific">Comamonas serinivorans</name>
    <dbReference type="NCBI Taxonomy" id="1082851"/>
    <lineage>
        <taxon>Bacteria</taxon>
        <taxon>Pseudomonadati</taxon>
        <taxon>Pseudomonadota</taxon>
        <taxon>Betaproteobacteria</taxon>
        <taxon>Burkholderiales</taxon>
        <taxon>Comamonadaceae</taxon>
        <taxon>Comamonas</taxon>
    </lineage>
</organism>